<proteinExistence type="predicted"/>
<protein>
    <submittedName>
        <fullName evidence="1">Uncharacterized protein</fullName>
    </submittedName>
</protein>
<organism evidence="1">
    <name type="scientific">Micrurus lemniscatus lemniscatus</name>
    <dbReference type="NCBI Taxonomy" id="129467"/>
    <lineage>
        <taxon>Eukaryota</taxon>
        <taxon>Metazoa</taxon>
        <taxon>Chordata</taxon>
        <taxon>Craniata</taxon>
        <taxon>Vertebrata</taxon>
        <taxon>Euteleostomi</taxon>
        <taxon>Lepidosauria</taxon>
        <taxon>Squamata</taxon>
        <taxon>Bifurcata</taxon>
        <taxon>Unidentata</taxon>
        <taxon>Episquamata</taxon>
        <taxon>Toxicofera</taxon>
        <taxon>Serpentes</taxon>
        <taxon>Colubroidea</taxon>
        <taxon>Elapidae</taxon>
        <taxon>Elapinae</taxon>
        <taxon>Micrurus</taxon>
    </lineage>
</organism>
<accession>A0A2D4HQG2</accession>
<evidence type="ECO:0000313" key="1">
    <source>
        <dbReference type="EMBL" id="LAA74197.1"/>
    </source>
</evidence>
<dbReference type="AlphaFoldDB" id="A0A2D4HQG2"/>
<name>A0A2D4HQG2_MICLE</name>
<reference evidence="1" key="2">
    <citation type="submission" date="2017-11" db="EMBL/GenBank/DDBJ databases">
        <title>Coralsnake Venomics: Analyses of Venom Gland Transcriptomes and Proteomes of Six Brazilian Taxa.</title>
        <authorList>
            <person name="Aird S.D."/>
            <person name="Jorge da Silva N."/>
            <person name="Qiu L."/>
            <person name="Villar-Briones A."/>
            <person name="Aparecida-Saddi V."/>
            <person name="Campos-Telles M.P."/>
            <person name="Grau M."/>
            <person name="Mikheyev A.S."/>
        </authorList>
    </citation>
    <scope>NUCLEOTIDE SEQUENCE</scope>
    <source>
        <tissue evidence="1">Venom_gland</tissue>
    </source>
</reference>
<reference evidence="1" key="1">
    <citation type="submission" date="2017-07" db="EMBL/GenBank/DDBJ databases">
        <authorList>
            <person name="Mikheyev A."/>
            <person name="Grau M."/>
        </authorList>
    </citation>
    <scope>NUCLEOTIDE SEQUENCE</scope>
    <source>
        <tissue evidence="1">Venom_gland</tissue>
    </source>
</reference>
<sequence length="126" mass="13789">MLKEGASPMSHPSSCNRESDRIAMLSTVCAKFNSSKITSGKRKQNVAANYSFFFSSAFKSVFFLSNGSYILKHCPLSATGTRRSLYSKQRASSTSMSSLLSFAEDLSEKLLGPANVLWQVLPPTFS</sequence>
<dbReference type="EMBL" id="IACK01048555">
    <property type="protein sequence ID" value="LAA74197.1"/>
    <property type="molecule type" value="Transcribed_RNA"/>
</dbReference>